<dbReference type="AlphaFoldDB" id="A0AAW9DQY2"/>
<organism evidence="2 3">
    <name type="scientific">Acidiphilium acidophilum</name>
    <name type="common">Thiobacillus acidophilus</name>
    <dbReference type="NCBI Taxonomy" id="76588"/>
    <lineage>
        <taxon>Bacteria</taxon>
        <taxon>Pseudomonadati</taxon>
        <taxon>Pseudomonadota</taxon>
        <taxon>Alphaproteobacteria</taxon>
        <taxon>Acetobacterales</taxon>
        <taxon>Acidocellaceae</taxon>
        <taxon>Acidiphilium</taxon>
    </lineage>
</organism>
<feature type="transmembrane region" description="Helical" evidence="1">
    <location>
        <begin position="109"/>
        <end position="130"/>
    </location>
</feature>
<keyword evidence="1" id="KW-1133">Transmembrane helix</keyword>
<dbReference type="Proteomes" id="UP001279553">
    <property type="component" value="Unassembled WGS sequence"/>
</dbReference>
<comment type="caution">
    <text evidence="2">The sequence shown here is derived from an EMBL/GenBank/DDBJ whole genome shotgun (WGS) entry which is preliminary data.</text>
</comment>
<reference evidence="2 3" key="1">
    <citation type="submission" date="2023-11" db="EMBL/GenBank/DDBJ databases">
        <title>MicrobeMod: A computational toolkit for identifying prokaryotic methylation and restriction-modification with nanopore sequencing.</title>
        <authorList>
            <person name="Crits-Christoph A."/>
            <person name="Kang S.C."/>
            <person name="Lee H."/>
            <person name="Ostrov N."/>
        </authorList>
    </citation>
    <scope>NUCLEOTIDE SEQUENCE [LARGE SCALE GENOMIC DNA]</scope>
    <source>
        <strain evidence="2 3">DSMZ 700</strain>
    </source>
</reference>
<keyword evidence="1" id="KW-0812">Transmembrane</keyword>
<feature type="transmembrane region" description="Helical" evidence="1">
    <location>
        <begin position="136"/>
        <end position="156"/>
    </location>
</feature>
<accession>A0AAW9DQY2</accession>
<dbReference type="EMBL" id="JAWXYB010000018">
    <property type="protein sequence ID" value="MDX5930813.1"/>
    <property type="molecule type" value="Genomic_DNA"/>
</dbReference>
<gene>
    <name evidence="2" type="ORF">SIL87_08570</name>
</gene>
<name>A0AAW9DQY2_ACIAO</name>
<keyword evidence="1" id="KW-0472">Membrane</keyword>
<keyword evidence="3" id="KW-1185">Reference proteome</keyword>
<proteinExistence type="predicted"/>
<feature type="transmembrane region" description="Helical" evidence="1">
    <location>
        <begin position="40"/>
        <end position="60"/>
    </location>
</feature>
<dbReference type="RefSeq" id="WP_319613742.1">
    <property type="nucleotide sequence ID" value="NZ_JAWXYB010000018.1"/>
</dbReference>
<protein>
    <submittedName>
        <fullName evidence="2">Uncharacterized protein</fullName>
    </submittedName>
</protein>
<sequence length="202" mass="21960">MSGNRRRIKLPEGNALRGMFRLIKGDAGGLRDFGNSPATFSASLAPLIAFPLVGAAWFALSGHWMLALAMMLSRVTAVLLQPVVTEFVAMKAGRSQTWLMTSTALNWSIWLLPLLIFLAALIANGLVTVGMGQSDAISIGALSIFAYLFWIQGFILRTGLQLRWYTALAVVLALNFVILAILYLPFAVHPDLLPLTLHPPAK</sequence>
<feature type="transmembrane region" description="Helical" evidence="1">
    <location>
        <begin position="66"/>
        <end position="89"/>
    </location>
</feature>
<feature type="transmembrane region" description="Helical" evidence="1">
    <location>
        <begin position="168"/>
        <end position="188"/>
    </location>
</feature>
<evidence type="ECO:0000256" key="1">
    <source>
        <dbReference type="SAM" id="Phobius"/>
    </source>
</evidence>
<evidence type="ECO:0000313" key="2">
    <source>
        <dbReference type="EMBL" id="MDX5930813.1"/>
    </source>
</evidence>
<evidence type="ECO:0000313" key="3">
    <source>
        <dbReference type="Proteomes" id="UP001279553"/>
    </source>
</evidence>